<dbReference type="AlphaFoldDB" id="A0A2T7NIP3"/>
<dbReference type="EMBL" id="PZQS01000012">
    <property type="protein sequence ID" value="PVD21016.1"/>
    <property type="molecule type" value="Genomic_DNA"/>
</dbReference>
<organism evidence="3 4">
    <name type="scientific">Pomacea canaliculata</name>
    <name type="common">Golden apple snail</name>
    <dbReference type="NCBI Taxonomy" id="400727"/>
    <lineage>
        <taxon>Eukaryota</taxon>
        <taxon>Metazoa</taxon>
        <taxon>Spiralia</taxon>
        <taxon>Lophotrochozoa</taxon>
        <taxon>Mollusca</taxon>
        <taxon>Gastropoda</taxon>
        <taxon>Caenogastropoda</taxon>
        <taxon>Architaenioglossa</taxon>
        <taxon>Ampullarioidea</taxon>
        <taxon>Ampullariidae</taxon>
        <taxon>Pomacea</taxon>
    </lineage>
</organism>
<name>A0A2T7NIP3_POMCA</name>
<evidence type="ECO:0000313" key="4">
    <source>
        <dbReference type="Proteomes" id="UP000245119"/>
    </source>
</evidence>
<keyword evidence="4" id="KW-1185">Reference proteome</keyword>
<keyword evidence="2" id="KW-0812">Transmembrane</keyword>
<reference evidence="3 4" key="1">
    <citation type="submission" date="2018-04" db="EMBL/GenBank/DDBJ databases">
        <title>The genome of golden apple snail Pomacea canaliculata provides insight into stress tolerance and invasive adaptation.</title>
        <authorList>
            <person name="Liu C."/>
            <person name="Liu B."/>
            <person name="Ren Y."/>
            <person name="Zhang Y."/>
            <person name="Wang H."/>
            <person name="Li S."/>
            <person name="Jiang F."/>
            <person name="Yin L."/>
            <person name="Zhang G."/>
            <person name="Qian W."/>
            <person name="Fan W."/>
        </authorList>
    </citation>
    <scope>NUCLEOTIDE SEQUENCE [LARGE SCALE GENOMIC DNA]</scope>
    <source>
        <strain evidence="3">SZHN2017</strain>
        <tissue evidence="3">Muscle</tissue>
    </source>
</reference>
<feature type="region of interest" description="Disordered" evidence="1">
    <location>
        <begin position="113"/>
        <end position="185"/>
    </location>
</feature>
<feature type="compositionally biased region" description="Basic and acidic residues" evidence="1">
    <location>
        <begin position="147"/>
        <end position="162"/>
    </location>
</feature>
<sequence length="185" mass="20678">MLSSRTFPPLPRLMKNNNKKALIIIAPPAVATILLVLTSIHLIECQTVAGNERPLCVLSLKSSSLVLHPPVCQSATPVLHRQGDNPRETASTRAKIKEEAVCVVWEHGEKPTWRLQGETHDGREEEEEEKPKIGILETASRQHGRQRRGEIKGKNLTEDNAKSHHQPKPRSSPLVPRRERTLEAA</sequence>
<protein>
    <submittedName>
        <fullName evidence="3">Uncharacterized protein</fullName>
    </submittedName>
</protein>
<accession>A0A2T7NIP3</accession>
<evidence type="ECO:0000313" key="3">
    <source>
        <dbReference type="EMBL" id="PVD21016.1"/>
    </source>
</evidence>
<feature type="transmembrane region" description="Helical" evidence="2">
    <location>
        <begin position="21"/>
        <end position="43"/>
    </location>
</feature>
<evidence type="ECO:0000256" key="2">
    <source>
        <dbReference type="SAM" id="Phobius"/>
    </source>
</evidence>
<feature type="compositionally biased region" description="Basic and acidic residues" evidence="1">
    <location>
        <begin position="176"/>
        <end position="185"/>
    </location>
</feature>
<comment type="caution">
    <text evidence="3">The sequence shown here is derived from an EMBL/GenBank/DDBJ whole genome shotgun (WGS) entry which is preliminary data.</text>
</comment>
<gene>
    <name evidence="3" type="ORF">C0Q70_19182</name>
</gene>
<keyword evidence="2" id="KW-1133">Transmembrane helix</keyword>
<proteinExistence type="predicted"/>
<dbReference type="Proteomes" id="UP000245119">
    <property type="component" value="Linkage Group LG12"/>
</dbReference>
<keyword evidence="2" id="KW-0472">Membrane</keyword>
<evidence type="ECO:0000256" key="1">
    <source>
        <dbReference type="SAM" id="MobiDB-lite"/>
    </source>
</evidence>
<feature type="compositionally biased region" description="Basic and acidic residues" evidence="1">
    <location>
        <begin position="113"/>
        <end position="123"/>
    </location>
</feature>